<sequence>MKQQEIEDELAEAICRFHLLVPRTKDGVLWLSEASGIFSVKSAYRFLLQDSISSSLFIEGDWVALWKIKIQDRFKLLLWRAMDAFPFKGKICALLNSLDSEASICPLCGVEVETGLHIFFRCFVARVLWGEAVWPLDAYHLQGDNIQSIIRMLSQPRRFLHIDKEMQCDFSLSAAIVVDTIWFGRNRVVHQGMDVNIRDFIIMVHRRFLEHSQTWRISAMFGCKVWCPPSCGQLKCNVDVALRGGVAVLAACFRDSGDSLCRLYTEQFPSINSLLGESSSLVAAINIASNMDWDKVDFEFDCQLLTRMVLDEDTLCGPLLLD</sequence>
<dbReference type="EMBL" id="RXIC02000020">
    <property type="protein sequence ID" value="KAB1223742.1"/>
    <property type="molecule type" value="Genomic_DNA"/>
</dbReference>
<accession>A0A6A1WEM1</accession>
<protein>
    <recommendedName>
        <fullName evidence="1">Reverse transcriptase zinc-binding domain-containing protein</fullName>
    </recommendedName>
</protein>
<dbReference type="OrthoDB" id="1748554at2759"/>
<keyword evidence="3" id="KW-1185">Reference proteome</keyword>
<evidence type="ECO:0000259" key="1">
    <source>
        <dbReference type="Pfam" id="PF13966"/>
    </source>
</evidence>
<organism evidence="2 3">
    <name type="scientific">Morella rubra</name>
    <name type="common">Chinese bayberry</name>
    <dbReference type="NCBI Taxonomy" id="262757"/>
    <lineage>
        <taxon>Eukaryota</taxon>
        <taxon>Viridiplantae</taxon>
        <taxon>Streptophyta</taxon>
        <taxon>Embryophyta</taxon>
        <taxon>Tracheophyta</taxon>
        <taxon>Spermatophyta</taxon>
        <taxon>Magnoliopsida</taxon>
        <taxon>eudicotyledons</taxon>
        <taxon>Gunneridae</taxon>
        <taxon>Pentapetalae</taxon>
        <taxon>rosids</taxon>
        <taxon>fabids</taxon>
        <taxon>Fagales</taxon>
        <taxon>Myricaceae</taxon>
        <taxon>Morella</taxon>
    </lineage>
</organism>
<evidence type="ECO:0000313" key="3">
    <source>
        <dbReference type="Proteomes" id="UP000516437"/>
    </source>
</evidence>
<dbReference type="Proteomes" id="UP000516437">
    <property type="component" value="Chromosome 2"/>
</dbReference>
<dbReference type="PANTHER" id="PTHR47074">
    <property type="entry name" value="BNAC02G40300D PROTEIN"/>
    <property type="match status" value="1"/>
</dbReference>
<dbReference type="InterPro" id="IPR026960">
    <property type="entry name" value="RVT-Znf"/>
</dbReference>
<reference evidence="2 3" key="1">
    <citation type="journal article" date="2019" name="Plant Biotechnol. J.">
        <title>The red bayberry genome and genetic basis of sex determination.</title>
        <authorList>
            <person name="Jia H.M."/>
            <person name="Jia H.J."/>
            <person name="Cai Q.L."/>
            <person name="Wang Y."/>
            <person name="Zhao H.B."/>
            <person name="Yang W.F."/>
            <person name="Wang G.Y."/>
            <person name="Li Y.H."/>
            <person name="Zhan D.L."/>
            <person name="Shen Y.T."/>
            <person name="Niu Q.F."/>
            <person name="Chang L."/>
            <person name="Qiu J."/>
            <person name="Zhao L."/>
            <person name="Xie H.B."/>
            <person name="Fu W.Y."/>
            <person name="Jin J."/>
            <person name="Li X.W."/>
            <person name="Jiao Y."/>
            <person name="Zhou C.C."/>
            <person name="Tu T."/>
            <person name="Chai C.Y."/>
            <person name="Gao J.L."/>
            <person name="Fan L.J."/>
            <person name="van de Weg E."/>
            <person name="Wang J.Y."/>
            <person name="Gao Z.S."/>
        </authorList>
    </citation>
    <scope>NUCLEOTIDE SEQUENCE [LARGE SCALE GENOMIC DNA]</scope>
    <source>
        <tissue evidence="2">Leaves</tissue>
    </source>
</reference>
<feature type="domain" description="Reverse transcriptase zinc-binding" evidence="1">
    <location>
        <begin position="38"/>
        <end position="129"/>
    </location>
</feature>
<gene>
    <name evidence="2" type="ORF">CJ030_MR2G016673</name>
</gene>
<dbReference type="InterPro" id="IPR052929">
    <property type="entry name" value="RNase_H-like_EbsB-rel"/>
</dbReference>
<dbReference type="PANTHER" id="PTHR47074:SF11">
    <property type="entry name" value="REVERSE TRANSCRIPTASE-LIKE PROTEIN"/>
    <property type="match status" value="1"/>
</dbReference>
<evidence type="ECO:0000313" key="2">
    <source>
        <dbReference type="EMBL" id="KAB1223742.1"/>
    </source>
</evidence>
<dbReference type="AlphaFoldDB" id="A0A6A1WEM1"/>
<dbReference type="Pfam" id="PF13966">
    <property type="entry name" value="zf-RVT"/>
    <property type="match status" value="1"/>
</dbReference>
<comment type="caution">
    <text evidence="2">The sequence shown here is derived from an EMBL/GenBank/DDBJ whole genome shotgun (WGS) entry which is preliminary data.</text>
</comment>
<name>A0A6A1WEM1_9ROSI</name>
<proteinExistence type="predicted"/>